<dbReference type="EMBL" id="MK275683">
    <property type="protein sequence ID" value="QBE89441.1"/>
    <property type="molecule type" value="Genomic_DNA"/>
</dbReference>
<evidence type="ECO:0000256" key="13">
    <source>
        <dbReference type="ARBA" id="ARBA00023136"/>
    </source>
</evidence>
<evidence type="ECO:0000313" key="25">
    <source>
        <dbReference type="EMBL" id="QBE89417.1"/>
    </source>
</evidence>
<evidence type="ECO:0000313" key="18">
    <source>
        <dbReference type="EMBL" id="QBE89282.1"/>
    </source>
</evidence>
<dbReference type="EMBL" id="MK275668">
    <property type="protein sequence ID" value="QBE89270.1"/>
    <property type="molecule type" value="Genomic_DNA"/>
</dbReference>
<evidence type="ECO:0000256" key="5">
    <source>
        <dbReference type="ARBA" id="ARBA00022448"/>
    </source>
</evidence>
<evidence type="ECO:0000256" key="1">
    <source>
        <dbReference type="ARBA" id="ARBA00004225"/>
    </source>
</evidence>
<evidence type="ECO:0000313" key="22">
    <source>
        <dbReference type="EMBL" id="QBE89330.1"/>
    </source>
</evidence>
<keyword evidence="15" id="KW-0830">Ubiquinone</keyword>
<dbReference type="EMBL" id="MK275681">
    <property type="protein sequence ID" value="QBE89417.1"/>
    <property type="molecule type" value="Genomic_DNA"/>
</dbReference>
<keyword evidence="16" id="KW-0732">Signal</keyword>
<evidence type="ECO:0000313" key="27">
    <source>
        <dbReference type="EMBL" id="QBE89441.1"/>
    </source>
</evidence>
<evidence type="ECO:0000256" key="10">
    <source>
        <dbReference type="ARBA" id="ARBA00022989"/>
    </source>
</evidence>
<reference evidence="20" key="1">
    <citation type="submission" date="2018-12" db="EMBL/GenBank/DDBJ databases">
        <title>Selection for background matching drives sympatric speciation in Wall Gecko.</title>
        <authorList>
            <person name="Fulgione D."/>
            <person name="Buglione M.M."/>
            <person name="Rippa D."/>
            <person name="Trapanese M."/>
            <person name="Petrelli S."/>
            <person name="Monti D.M."/>
            <person name="Aria M."/>
            <person name="Del Giudice R."/>
            <person name="Maselli V."/>
        </authorList>
    </citation>
    <scope>NUCLEOTIDE SEQUENCE</scope>
    <source>
        <strain evidence="17">1</strain>
        <strain evidence="25">14</strain>
        <strain evidence="26">15</strain>
        <strain evidence="27">16</strain>
        <strain evidence="18">2</strain>
        <strain evidence="19">3</strain>
        <strain evidence="20">4</strain>
        <strain evidence="21">5</strain>
        <strain evidence="22">6</strain>
        <strain evidence="23">7</strain>
        <strain evidence="24">8</strain>
        <tissue evidence="20">Muscle</tissue>
    </source>
</reference>
<dbReference type="InterPro" id="IPR042106">
    <property type="entry name" value="Nuo/plastoQ_OxRdtase_6_NuoJ"/>
</dbReference>
<dbReference type="EMBL" id="MK275669">
    <property type="protein sequence ID" value="QBE89282.1"/>
    <property type="molecule type" value="Genomic_DNA"/>
</dbReference>
<dbReference type="AlphaFoldDB" id="A0A411LAD8"/>
<keyword evidence="10 15" id="KW-1133">Transmembrane helix</keyword>
<dbReference type="EMBL" id="MK275672">
    <property type="protein sequence ID" value="QBE89318.1"/>
    <property type="molecule type" value="Genomic_DNA"/>
</dbReference>
<dbReference type="Pfam" id="PF00499">
    <property type="entry name" value="Oxidored_q3"/>
    <property type="match status" value="1"/>
</dbReference>
<gene>
    <name evidence="20" type="primary">ND6</name>
</gene>
<geneLocation type="mitochondrion" evidence="20"/>
<dbReference type="EMBL" id="MK275673">
    <property type="protein sequence ID" value="QBE89330.1"/>
    <property type="molecule type" value="Genomic_DNA"/>
</dbReference>
<evidence type="ECO:0000256" key="15">
    <source>
        <dbReference type="RuleBase" id="RU004430"/>
    </source>
</evidence>
<feature type="chain" id="PRO_5033414515" description="NADH-ubiquinone oxidoreductase chain 6" evidence="16">
    <location>
        <begin position="22"/>
        <end position="193"/>
    </location>
</feature>
<evidence type="ECO:0000313" key="26">
    <source>
        <dbReference type="EMBL" id="QBE89429.1"/>
    </source>
</evidence>
<keyword evidence="5 15" id="KW-0813">Transport</keyword>
<evidence type="ECO:0000256" key="7">
    <source>
        <dbReference type="ARBA" id="ARBA00022692"/>
    </source>
</evidence>
<dbReference type="Gene3D" id="1.20.120.1200">
    <property type="entry name" value="NADH-ubiquinone/plastoquinone oxidoreductase chain 6, subunit NuoJ"/>
    <property type="match status" value="1"/>
</dbReference>
<comment type="function">
    <text evidence="15">Core subunit of the mitochondrial membrane respiratory chain NADH dehydrogenase (Complex I) which catalyzes electron transfer from NADH through the respiratory chain, using ubiquinone as an electron acceptor. Essential for the catalytic activity and assembly of complex I.</text>
</comment>
<evidence type="ECO:0000256" key="11">
    <source>
        <dbReference type="ARBA" id="ARBA00023027"/>
    </source>
</evidence>
<keyword evidence="7 15" id="KW-0812">Transmembrane</keyword>
<comment type="similarity">
    <text evidence="2 15">Belongs to the complex I subunit 6 family.</text>
</comment>
<feature type="transmembrane region" description="Helical" evidence="15">
    <location>
        <begin position="87"/>
        <end position="114"/>
    </location>
</feature>
<dbReference type="PANTHER" id="PTHR11435">
    <property type="entry name" value="NADH UBIQUINONE OXIDOREDUCTASE SUBUNIT ND6"/>
    <property type="match status" value="1"/>
</dbReference>
<evidence type="ECO:0000256" key="9">
    <source>
        <dbReference type="ARBA" id="ARBA00022982"/>
    </source>
</evidence>
<dbReference type="EMBL" id="MK275670">
    <property type="protein sequence ID" value="QBE89294.1"/>
    <property type="molecule type" value="Genomic_DNA"/>
</dbReference>
<keyword evidence="12 15" id="KW-0496">Mitochondrion</keyword>
<feature type="signal peptide" evidence="16">
    <location>
        <begin position="1"/>
        <end position="21"/>
    </location>
</feature>
<dbReference type="GO" id="GO:0031966">
    <property type="term" value="C:mitochondrial membrane"/>
    <property type="evidence" value="ECO:0007669"/>
    <property type="project" value="UniProtKB-SubCell"/>
</dbReference>
<evidence type="ECO:0000256" key="3">
    <source>
        <dbReference type="ARBA" id="ARBA00012944"/>
    </source>
</evidence>
<dbReference type="InterPro" id="IPR001457">
    <property type="entry name" value="NADH_UbQ/plastoQ_OxRdtase_su6"/>
</dbReference>
<feature type="transmembrane region" description="Helical" evidence="15">
    <location>
        <begin position="30"/>
        <end position="47"/>
    </location>
</feature>
<dbReference type="EMBL" id="MK275682">
    <property type="protein sequence ID" value="QBE89429.1"/>
    <property type="molecule type" value="Genomic_DNA"/>
</dbReference>
<evidence type="ECO:0000256" key="12">
    <source>
        <dbReference type="ARBA" id="ARBA00023128"/>
    </source>
</evidence>
<keyword evidence="13 15" id="KW-0472">Membrane</keyword>
<evidence type="ECO:0000256" key="2">
    <source>
        <dbReference type="ARBA" id="ARBA00005698"/>
    </source>
</evidence>
<evidence type="ECO:0000256" key="16">
    <source>
        <dbReference type="SAM" id="SignalP"/>
    </source>
</evidence>
<keyword evidence="8 15" id="KW-1278">Translocase</keyword>
<keyword evidence="11 15" id="KW-0520">NAD</keyword>
<accession>A0A411LAD8</accession>
<dbReference type="InterPro" id="IPR050269">
    <property type="entry name" value="ComplexI_Subunit6"/>
</dbReference>
<evidence type="ECO:0000256" key="6">
    <source>
        <dbReference type="ARBA" id="ARBA00022660"/>
    </source>
</evidence>
<dbReference type="EMBL" id="MK275671">
    <property type="protein sequence ID" value="QBE89306.1"/>
    <property type="molecule type" value="Genomic_DNA"/>
</dbReference>
<sequence length="193" mass="20850">MLYFVIFFSFLCLLLGGVGVASNPSPFYGVVGLVFGALAGCVALVSLGGSFIGLVLFIVYLGGMMVMFAYSVALAAEPYPEDSGGTILWWVLCYVVLVLFLWGVLMEVVGFGGVGVSGADCYGGYQLRLDSCGAVFMYFWGWGLLLLCGWALLLVLFVVLELVRELGWGGLRVPDGFMMERTVVKVVWLQGML</sequence>
<feature type="transmembrane region" description="Helical" evidence="15">
    <location>
        <begin position="54"/>
        <end position="75"/>
    </location>
</feature>
<evidence type="ECO:0000256" key="4">
    <source>
        <dbReference type="ARBA" id="ARBA00021095"/>
    </source>
</evidence>
<evidence type="ECO:0000313" key="24">
    <source>
        <dbReference type="EMBL" id="QBE89354.1"/>
    </source>
</evidence>
<keyword evidence="9 15" id="KW-0249">Electron transport</keyword>
<proteinExistence type="inferred from homology"/>
<protein>
    <recommendedName>
        <fullName evidence="4 15">NADH-ubiquinone oxidoreductase chain 6</fullName>
        <ecNumber evidence="3 15">7.1.1.2</ecNumber>
    </recommendedName>
</protein>
<evidence type="ECO:0000313" key="23">
    <source>
        <dbReference type="EMBL" id="QBE89342.1"/>
    </source>
</evidence>
<name>A0A411LAD8_TARMA</name>
<evidence type="ECO:0000256" key="14">
    <source>
        <dbReference type="ARBA" id="ARBA00049551"/>
    </source>
</evidence>
<evidence type="ECO:0000313" key="19">
    <source>
        <dbReference type="EMBL" id="QBE89294.1"/>
    </source>
</evidence>
<dbReference type="EMBL" id="MK275675">
    <property type="protein sequence ID" value="QBE89354.1"/>
    <property type="molecule type" value="Genomic_DNA"/>
</dbReference>
<dbReference type="PANTHER" id="PTHR11435:SF1">
    <property type="entry name" value="NADH-UBIQUINONE OXIDOREDUCTASE CHAIN 6"/>
    <property type="match status" value="1"/>
</dbReference>
<dbReference type="EMBL" id="MK275674">
    <property type="protein sequence ID" value="QBE89342.1"/>
    <property type="molecule type" value="Genomic_DNA"/>
</dbReference>
<organism evidence="20">
    <name type="scientific">Tarentola mauritanica</name>
    <name type="common">Common wall gecko</name>
    <name type="synonym">Lacerta mauritanica</name>
    <dbReference type="NCBI Taxonomy" id="8569"/>
    <lineage>
        <taxon>Eukaryota</taxon>
        <taxon>Metazoa</taxon>
        <taxon>Chordata</taxon>
        <taxon>Craniata</taxon>
        <taxon>Vertebrata</taxon>
        <taxon>Euteleostomi</taxon>
        <taxon>Lepidosauria</taxon>
        <taxon>Squamata</taxon>
        <taxon>Bifurcata</taxon>
        <taxon>Gekkota</taxon>
        <taxon>Phyllodactylidae</taxon>
        <taxon>Tarentola</taxon>
    </lineage>
</organism>
<feature type="transmembrane region" description="Helical" evidence="15">
    <location>
        <begin position="135"/>
        <end position="160"/>
    </location>
</feature>
<evidence type="ECO:0000256" key="8">
    <source>
        <dbReference type="ARBA" id="ARBA00022967"/>
    </source>
</evidence>
<dbReference type="GO" id="GO:0008137">
    <property type="term" value="F:NADH dehydrogenase (ubiquinone) activity"/>
    <property type="evidence" value="ECO:0007669"/>
    <property type="project" value="UniProtKB-UniRule"/>
</dbReference>
<keyword evidence="6 15" id="KW-0679">Respiratory chain</keyword>
<dbReference type="EC" id="7.1.1.2" evidence="3 15"/>
<evidence type="ECO:0000313" key="20">
    <source>
        <dbReference type="EMBL" id="QBE89306.1"/>
    </source>
</evidence>
<comment type="subcellular location">
    <subcellularLocation>
        <location evidence="1 15">Mitochondrion membrane</location>
        <topology evidence="1 15">Multi-pass membrane protein</topology>
    </subcellularLocation>
</comment>
<evidence type="ECO:0000313" key="17">
    <source>
        <dbReference type="EMBL" id="QBE89270.1"/>
    </source>
</evidence>
<evidence type="ECO:0000313" key="21">
    <source>
        <dbReference type="EMBL" id="QBE89318.1"/>
    </source>
</evidence>
<comment type="catalytic activity">
    <reaction evidence="14 15">
        <text>a ubiquinone + NADH + 5 H(+)(in) = a ubiquinol + NAD(+) + 4 H(+)(out)</text>
        <dbReference type="Rhea" id="RHEA:29091"/>
        <dbReference type="Rhea" id="RHEA-COMP:9565"/>
        <dbReference type="Rhea" id="RHEA-COMP:9566"/>
        <dbReference type="ChEBI" id="CHEBI:15378"/>
        <dbReference type="ChEBI" id="CHEBI:16389"/>
        <dbReference type="ChEBI" id="CHEBI:17976"/>
        <dbReference type="ChEBI" id="CHEBI:57540"/>
        <dbReference type="ChEBI" id="CHEBI:57945"/>
        <dbReference type="EC" id="7.1.1.2"/>
    </reaction>
</comment>